<evidence type="ECO:0000256" key="1">
    <source>
        <dbReference type="SAM" id="MobiDB-lite"/>
    </source>
</evidence>
<dbReference type="Proteomes" id="UP000037446">
    <property type="component" value="Unassembled WGS sequence"/>
</dbReference>
<organism evidence="2 3">
    <name type="scientific">Qipengyuania citrea LAMA 915</name>
    <dbReference type="NCBI Taxonomy" id="1306953"/>
    <lineage>
        <taxon>Bacteria</taxon>
        <taxon>Pseudomonadati</taxon>
        <taxon>Pseudomonadota</taxon>
        <taxon>Alphaproteobacteria</taxon>
        <taxon>Sphingomonadales</taxon>
        <taxon>Erythrobacteraceae</taxon>
        <taxon>Qipengyuania</taxon>
    </lineage>
</organism>
<comment type="caution">
    <text evidence="2">The sequence shown here is derived from an EMBL/GenBank/DDBJ whole genome shotgun (WGS) entry which is preliminary data.</text>
</comment>
<protein>
    <submittedName>
        <fullName evidence="2">ATP-dependent DNA helicase RecQ</fullName>
    </submittedName>
</protein>
<feature type="compositionally biased region" description="Basic and acidic residues" evidence="1">
    <location>
        <begin position="1"/>
        <end position="22"/>
    </location>
</feature>
<keyword evidence="2" id="KW-0067">ATP-binding</keyword>
<keyword evidence="2" id="KW-0378">Hydrolase</keyword>
<gene>
    <name evidence="2" type="ORF">J121_809</name>
</gene>
<dbReference type="GO" id="GO:0004386">
    <property type="term" value="F:helicase activity"/>
    <property type="evidence" value="ECO:0007669"/>
    <property type="project" value="UniProtKB-KW"/>
</dbReference>
<dbReference type="EMBL" id="JYNE01000026">
    <property type="protein sequence ID" value="KNH01671.1"/>
    <property type="molecule type" value="Genomic_DNA"/>
</dbReference>
<name>A0A0L1KCL7_9SPHN</name>
<proteinExistence type="predicted"/>
<sequence length="47" mass="5080">MPAPDEHYGGRGFRHDAGDVAQRKRCQSGAAQAVRKPRNRAAPHAPS</sequence>
<reference evidence="2" key="1">
    <citation type="submission" date="2015-02" db="EMBL/GenBank/DDBJ databases">
        <authorList>
            <person name="Chooi Y.-H."/>
        </authorList>
    </citation>
    <scope>NUCLEOTIDE SEQUENCE [LARGE SCALE GENOMIC DNA]</scope>
    <source>
        <strain evidence="2">LAMA 915</strain>
    </source>
</reference>
<keyword evidence="2" id="KW-0547">Nucleotide-binding</keyword>
<dbReference type="STRING" id="1306953.J121_809"/>
<dbReference type="AlphaFoldDB" id="A0A0L1KCL7"/>
<evidence type="ECO:0000313" key="3">
    <source>
        <dbReference type="Proteomes" id="UP000037446"/>
    </source>
</evidence>
<keyword evidence="2" id="KW-0347">Helicase</keyword>
<evidence type="ECO:0000313" key="2">
    <source>
        <dbReference type="EMBL" id="KNH01671.1"/>
    </source>
</evidence>
<accession>A0A0L1KCL7</accession>
<feature type="region of interest" description="Disordered" evidence="1">
    <location>
        <begin position="1"/>
        <end position="47"/>
    </location>
</feature>